<keyword evidence="3" id="KW-1185">Reference proteome</keyword>
<evidence type="ECO:0000256" key="1">
    <source>
        <dbReference type="PROSITE-ProRule" id="PRU00023"/>
    </source>
</evidence>
<dbReference type="PANTHER" id="PTHR24172">
    <property type="entry name" value="ANK_REP_REGION DOMAIN-CONTAINING PROTEIN"/>
    <property type="match status" value="1"/>
</dbReference>
<dbReference type="GeneID" id="106171093"/>
<dbReference type="SMART" id="SM00248">
    <property type="entry name" value="ANK"/>
    <property type="match status" value="6"/>
</dbReference>
<feature type="repeat" description="ANK" evidence="1">
    <location>
        <begin position="85"/>
        <end position="118"/>
    </location>
</feature>
<dbReference type="SUPFAM" id="SSF48403">
    <property type="entry name" value="Ankyrin repeat"/>
    <property type="match status" value="1"/>
</dbReference>
<feature type="repeat" description="ANK" evidence="1">
    <location>
        <begin position="502"/>
        <end position="535"/>
    </location>
</feature>
<dbReference type="PROSITE" id="PS50297">
    <property type="entry name" value="ANK_REP_REGION"/>
    <property type="match status" value="1"/>
</dbReference>
<dbReference type="InterPro" id="IPR036770">
    <property type="entry name" value="Ankyrin_rpt-contain_sf"/>
</dbReference>
<protein>
    <submittedName>
        <fullName evidence="4">Ankyrin-1</fullName>
    </submittedName>
</protein>
<accession>A0A1S3J9Y3</accession>
<dbReference type="OMA" id="VENANMS"/>
<evidence type="ECO:0000313" key="4">
    <source>
        <dbReference type="RefSeq" id="XP_013406684.1"/>
    </source>
</evidence>
<gene>
    <name evidence="4" type="primary">LOC106171093</name>
</gene>
<keyword evidence="1" id="KW-0040">ANK repeat</keyword>
<dbReference type="RefSeq" id="XP_013406684.1">
    <property type="nucleotide sequence ID" value="XM_013551230.1"/>
</dbReference>
<dbReference type="PROSITE" id="PS50088">
    <property type="entry name" value="ANK_REPEAT"/>
    <property type="match status" value="2"/>
</dbReference>
<reference evidence="4" key="1">
    <citation type="submission" date="2025-08" db="UniProtKB">
        <authorList>
            <consortium name="RefSeq"/>
        </authorList>
    </citation>
    <scope>IDENTIFICATION</scope>
    <source>
        <tissue evidence="4">Gonads</tissue>
    </source>
</reference>
<dbReference type="KEGG" id="lak:106171093"/>
<dbReference type="InterPro" id="IPR002110">
    <property type="entry name" value="Ankyrin_rpt"/>
</dbReference>
<feature type="compositionally biased region" description="Acidic residues" evidence="2">
    <location>
        <begin position="674"/>
        <end position="686"/>
    </location>
</feature>
<dbReference type="STRING" id="7574.A0A1S3J9Y3"/>
<feature type="region of interest" description="Disordered" evidence="2">
    <location>
        <begin position="674"/>
        <end position="737"/>
    </location>
</feature>
<proteinExistence type="predicted"/>
<dbReference type="AlphaFoldDB" id="A0A1S3J9Y3"/>
<evidence type="ECO:0000256" key="2">
    <source>
        <dbReference type="SAM" id="MobiDB-lite"/>
    </source>
</evidence>
<dbReference type="Pfam" id="PF12796">
    <property type="entry name" value="Ank_2"/>
    <property type="match status" value="1"/>
</dbReference>
<dbReference type="InParanoid" id="A0A1S3J9Y3"/>
<organism evidence="3 4">
    <name type="scientific">Lingula anatina</name>
    <name type="common">Brachiopod</name>
    <name type="synonym">Lingula unguis</name>
    <dbReference type="NCBI Taxonomy" id="7574"/>
    <lineage>
        <taxon>Eukaryota</taxon>
        <taxon>Metazoa</taxon>
        <taxon>Spiralia</taxon>
        <taxon>Lophotrochozoa</taxon>
        <taxon>Brachiopoda</taxon>
        <taxon>Linguliformea</taxon>
        <taxon>Lingulata</taxon>
        <taxon>Lingulida</taxon>
        <taxon>Linguloidea</taxon>
        <taxon>Lingulidae</taxon>
        <taxon>Lingula</taxon>
    </lineage>
</organism>
<dbReference type="OrthoDB" id="432281at2759"/>
<evidence type="ECO:0000313" key="3">
    <source>
        <dbReference type="Proteomes" id="UP000085678"/>
    </source>
</evidence>
<name>A0A1S3J9Y3_LINAN</name>
<dbReference type="Proteomes" id="UP000085678">
    <property type="component" value="Unplaced"/>
</dbReference>
<dbReference type="Gene3D" id="1.25.40.20">
    <property type="entry name" value="Ankyrin repeat-containing domain"/>
    <property type="match status" value="3"/>
</dbReference>
<sequence length="737" mass="82517">MSFKKSPLYKILTSRSPDTVKKALEYIRTDENFDADLSEKNGEGYLHLVAILEGENKKVKGVPSLVPVVYALANGGIEVDGQDNRGNTALHTAVMCDAGGALVNALFKVGVDPTITNKEGNTAGDYVPDDESSTLYATFEMLFPGLWKAVEDGEADKVEELLDYWCKIDQVKFRKSILEMAREKENERIVECLEKAGRTNEMVHSALGGDSAKVKNLLKDGDKVNMDTVDESYMDENGHVVPMPLLGVVGLYGLNDVVKVLVRKGADVNSRVLNPTTGEKQPLFYYVMKRSKTVNVDFVRTLEKADLSLITDDKHDILWRAFDRGYPLEVMEYLNDNDFSLFEYSRQGHTLRQKIMIRSIGLPEDEQRKNLLFVDEHILGYAANGNLERLKGLALDGYYDLNVENHKGKKAASLARKKGHDEVANFLEELDDFQVKVIQLHKAVENANMSEAKKYLDDRDMGRAKDRGGRTPLHKAVIYERRIIIKFLIKDYPETLNMKDFNGRTPLHFACALPDADDIVDSLLRAGADKNITDFDGKTPGDYRNKDNKFVAAERETLPGLDLWLRNQYHKWVDAIEEGDYNKGKELREELPEWLNAGDIMKQMYLLPGEEKPKDLLFVCVTNNQEEMALYLVEEGADAVIKGPYGKGGKVVTLREAAEERGMRDLAELAETAEEMAKEEDGELEDLADHDMDSNPALQNGTSKGGKGKEKNGHANGNANGQDTPEGEIKSKSCTIL</sequence>
<dbReference type="PANTHER" id="PTHR24172:SF4">
    <property type="entry name" value="ANK_REP_REGION DOMAIN-CONTAINING PROTEIN"/>
    <property type="match status" value="1"/>
</dbReference>